<proteinExistence type="predicted"/>
<reference evidence="2" key="1">
    <citation type="submission" date="2013-11" db="EMBL/GenBank/DDBJ databases">
        <title>Microbial diversity, functional groups and degradation webs in Northern and Southern Mediterranean and Red Sea marine crude oil polluted sites.</title>
        <authorList>
            <person name="Daffonchio D."/>
            <person name="Mapelli F."/>
            <person name="Ferrer M."/>
            <person name="Richter M."/>
            <person name="Cherif A."/>
            <person name="Malkawi H.I."/>
            <person name="Yakimov M.M."/>
            <person name="Abdel-Fattah Y.R."/>
            <person name="Blaghen M."/>
            <person name="Golyshin P.N."/>
            <person name="Kalogerakis N."/>
            <person name="Boon N."/>
            <person name="Magagnini M."/>
            <person name="Fava F."/>
        </authorList>
    </citation>
    <scope>NUCLEOTIDE SEQUENCE</scope>
</reference>
<dbReference type="EMBL" id="AYSL01001647">
    <property type="protein sequence ID" value="KTF05656.1"/>
    <property type="molecule type" value="Genomic_DNA"/>
</dbReference>
<keyword evidence="1" id="KW-1133">Transmembrane helix</keyword>
<comment type="caution">
    <text evidence="2">The sequence shown here is derived from an EMBL/GenBank/DDBJ whole genome shotgun (WGS) entry which is preliminary data.</text>
</comment>
<protein>
    <submittedName>
        <fullName evidence="2">Uncharacterized protein</fullName>
    </submittedName>
</protein>
<feature type="transmembrane region" description="Helical" evidence="1">
    <location>
        <begin position="137"/>
        <end position="160"/>
    </location>
</feature>
<gene>
    <name evidence="2" type="ORF">MGSAQ_002848</name>
</gene>
<accession>A0A1B6NQD1</accession>
<evidence type="ECO:0000313" key="2">
    <source>
        <dbReference type="EMBL" id="KTF05656.1"/>
    </source>
</evidence>
<evidence type="ECO:0000256" key="1">
    <source>
        <dbReference type="SAM" id="Phobius"/>
    </source>
</evidence>
<feature type="transmembrane region" description="Helical" evidence="1">
    <location>
        <begin position="107"/>
        <end position="125"/>
    </location>
</feature>
<sequence length="211" mass="23117">MDLIRESKKEVEDLIMSIQNSNKVDSESAKGGEHENLRANVVPNDELQVAAVFSSKQKVREVLEIVQNNTSVESSQIEIIEAGDAKLSEKLERNSESIGKSMWSSHLLLGSLGLVAGLIAAFLLTQFGPALTQQNPLFTYIALISPGLFIGLFVAGLIGLRPDRNEVIQTVRHAVRYGKVALVINLRKSQSSSKVSQVLKQHSDNVVESIR</sequence>
<name>A0A1B6NQD1_9ZZZZ</name>
<keyword evidence="1" id="KW-0812">Transmembrane</keyword>
<keyword evidence="1" id="KW-0472">Membrane</keyword>
<organism evidence="2">
    <name type="scientific">marine sediment metagenome</name>
    <dbReference type="NCBI Taxonomy" id="412755"/>
    <lineage>
        <taxon>unclassified sequences</taxon>
        <taxon>metagenomes</taxon>
        <taxon>ecological metagenomes</taxon>
    </lineage>
</organism>
<dbReference type="AlphaFoldDB" id="A0A1B6NQD1"/>